<proteinExistence type="predicted"/>
<accession>A0A644Z153</accession>
<dbReference type="AlphaFoldDB" id="A0A644Z153"/>
<gene>
    <name evidence="1" type="ORF">SDC9_79015</name>
</gene>
<evidence type="ECO:0000313" key="1">
    <source>
        <dbReference type="EMBL" id="MPM32453.1"/>
    </source>
</evidence>
<dbReference type="EMBL" id="VSSQ01006365">
    <property type="protein sequence ID" value="MPM32453.1"/>
    <property type="molecule type" value="Genomic_DNA"/>
</dbReference>
<reference evidence="1" key="1">
    <citation type="submission" date="2019-08" db="EMBL/GenBank/DDBJ databases">
        <authorList>
            <person name="Kucharzyk K."/>
            <person name="Murdoch R.W."/>
            <person name="Higgins S."/>
            <person name="Loffler F."/>
        </authorList>
    </citation>
    <scope>NUCLEOTIDE SEQUENCE</scope>
</reference>
<protein>
    <submittedName>
        <fullName evidence="1">Uncharacterized protein</fullName>
    </submittedName>
</protein>
<comment type="caution">
    <text evidence="1">The sequence shown here is derived from an EMBL/GenBank/DDBJ whole genome shotgun (WGS) entry which is preliminary data.</text>
</comment>
<name>A0A644Z153_9ZZZZ</name>
<sequence length="51" mass="6223">MNGSIKILINELIIHNEQKFTAIIIYIIQIIMKFYKKIKIDNEQIYHEQKF</sequence>
<organism evidence="1">
    <name type="scientific">bioreactor metagenome</name>
    <dbReference type="NCBI Taxonomy" id="1076179"/>
    <lineage>
        <taxon>unclassified sequences</taxon>
        <taxon>metagenomes</taxon>
        <taxon>ecological metagenomes</taxon>
    </lineage>
</organism>